<dbReference type="Gene3D" id="1.10.45.10">
    <property type="entry name" value="Vanillyl-alcohol Oxidase, Chain A, domain 4"/>
    <property type="match status" value="1"/>
</dbReference>
<dbReference type="Gene3D" id="3.30.70.2520">
    <property type="match status" value="1"/>
</dbReference>
<dbReference type="PANTHER" id="PTHR43762:SF1">
    <property type="entry name" value="D-ARABINONO-1,4-LACTONE OXIDASE"/>
    <property type="match status" value="1"/>
</dbReference>
<sequence length="406" mass="45451">MNEIEWKNWGGNQTFKPVEIISPATEDEAISAIRVAVQDKRNVRVAAGGHSFTPIVETSGMLFDLSGLTGVISCDLHTRRAQVWAGSKIAILGRPLWEEGLSIGNQGDIDVQSIAGAAATGTKGSGIRFGSISSTICSMRVVNGVGDVIDIDERDPETLHAAQVSLGLLGPALRIGLQLVPAYRLKEENIILPMSEVYRQWNFLMAEYRHFSFWWMPTQQSADLYKLGEVPADHCFVKLLRELPCEKDDAPAGVLNGRTDRAYRIYPDGTTIAEFHELEYMVDSADARAAVEAIQNLMLRRFPGEVSPLQVRWQKSDKGFISPQNGRASTSISVSGVIGKDYLPFLKAVDEELRDFGARPHWGKLHFLDRKRIRDLYPDYERFQDIRRRMDPHDLFLNPHLANLFG</sequence>
<dbReference type="InterPro" id="IPR010031">
    <property type="entry name" value="FAD_lactone_oxidase-like"/>
</dbReference>
<dbReference type="InterPro" id="IPR006094">
    <property type="entry name" value="Oxid_FAD_bind_N"/>
</dbReference>
<gene>
    <name evidence="5" type="ORF">HKX02_21410</name>
</gene>
<keyword evidence="6" id="KW-1185">Reference proteome</keyword>
<dbReference type="PIRSF" id="PIRSF000136">
    <property type="entry name" value="LGO_GLO"/>
    <property type="match status" value="1"/>
</dbReference>
<dbReference type="InterPro" id="IPR036318">
    <property type="entry name" value="FAD-bd_PCMH-like_sf"/>
</dbReference>
<organism evidence="5 6">
    <name type="scientific">Ochrobactrum soli</name>
    <dbReference type="NCBI Taxonomy" id="2448455"/>
    <lineage>
        <taxon>Bacteria</taxon>
        <taxon>Pseudomonadati</taxon>
        <taxon>Pseudomonadota</taxon>
        <taxon>Alphaproteobacteria</taxon>
        <taxon>Hyphomicrobiales</taxon>
        <taxon>Brucellaceae</taxon>
        <taxon>Brucella/Ochrobactrum group</taxon>
        <taxon>Ochrobactrum</taxon>
    </lineage>
</organism>
<dbReference type="SUPFAM" id="SSF56176">
    <property type="entry name" value="FAD-binding/transporter-associated domain-like"/>
    <property type="match status" value="1"/>
</dbReference>
<evidence type="ECO:0000256" key="1">
    <source>
        <dbReference type="ARBA" id="ARBA00022630"/>
    </source>
</evidence>
<dbReference type="InterPro" id="IPR016169">
    <property type="entry name" value="FAD-bd_PCMH_sub2"/>
</dbReference>
<accession>A0A849KSE1</accession>
<dbReference type="AlphaFoldDB" id="A0A849KSE1"/>
<protein>
    <submittedName>
        <fullName evidence="5">FAD-binding protein</fullName>
    </submittedName>
</protein>
<dbReference type="PANTHER" id="PTHR43762">
    <property type="entry name" value="L-GULONOLACTONE OXIDASE"/>
    <property type="match status" value="1"/>
</dbReference>
<evidence type="ECO:0000313" key="5">
    <source>
        <dbReference type="EMBL" id="NNU62800.1"/>
    </source>
</evidence>
<dbReference type="InterPro" id="IPR016171">
    <property type="entry name" value="Vanillyl_alc_oxidase_C-sub2"/>
</dbReference>
<comment type="caution">
    <text evidence="5">The sequence shown here is derived from an EMBL/GenBank/DDBJ whole genome shotgun (WGS) entry which is preliminary data.</text>
</comment>
<dbReference type="Proteomes" id="UP000574931">
    <property type="component" value="Unassembled WGS sequence"/>
</dbReference>
<dbReference type="EMBL" id="JABFCY010000016">
    <property type="protein sequence ID" value="NNU62800.1"/>
    <property type="molecule type" value="Genomic_DNA"/>
</dbReference>
<dbReference type="InterPro" id="IPR016167">
    <property type="entry name" value="FAD-bd_PCMH_sub1"/>
</dbReference>
<evidence type="ECO:0000256" key="2">
    <source>
        <dbReference type="ARBA" id="ARBA00022827"/>
    </source>
</evidence>
<keyword evidence="2" id="KW-0274">FAD</keyword>
<dbReference type="Gene3D" id="3.30.465.10">
    <property type="match status" value="1"/>
</dbReference>
<dbReference type="GO" id="GO:0003885">
    <property type="term" value="F:D-arabinono-1,4-lactone oxidase activity"/>
    <property type="evidence" value="ECO:0007669"/>
    <property type="project" value="InterPro"/>
</dbReference>
<dbReference type="Pfam" id="PF04030">
    <property type="entry name" value="ALO"/>
    <property type="match status" value="2"/>
</dbReference>
<dbReference type="Gene3D" id="3.30.43.10">
    <property type="entry name" value="Uridine Diphospho-n-acetylenolpyruvylglucosamine Reductase, domain 2"/>
    <property type="match status" value="1"/>
</dbReference>
<keyword evidence="3" id="KW-0560">Oxidoreductase</keyword>
<dbReference type="InterPro" id="IPR016166">
    <property type="entry name" value="FAD-bd_PCMH"/>
</dbReference>
<dbReference type="GO" id="GO:0071949">
    <property type="term" value="F:FAD binding"/>
    <property type="evidence" value="ECO:0007669"/>
    <property type="project" value="InterPro"/>
</dbReference>
<evidence type="ECO:0000256" key="3">
    <source>
        <dbReference type="ARBA" id="ARBA00023002"/>
    </source>
</evidence>
<dbReference type="InterPro" id="IPR007173">
    <property type="entry name" value="ALO_C"/>
</dbReference>
<reference evidence="5 6" key="1">
    <citation type="submission" date="2020-05" db="EMBL/GenBank/DDBJ databases">
        <title>Draft Genome Sequence of Ochrobactrum soli Isolated from Stable Fly Gut.</title>
        <authorList>
            <person name="Pileggi M.T."/>
            <person name="Vazhakkala L.J."/>
            <person name="Wong C.N."/>
        </authorList>
    </citation>
    <scope>NUCLEOTIDE SEQUENCE [LARGE SCALE GENOMIC DNA]</scope>
    <source>
        <strain evidence="5 6">MTP-C0764</strain>
    </source>
</reference>
<proteinExistence type="predicted"/>
<dbReference type="GO" id="GO:0016020">
    <property type="term" value="C:membrane"/>
    <property type="evidence" value="ECO:0007669"/>
    <property type="project" value="InterPro"/>
</dbReference>
<evidence type="ECO:0000313" key="6">
    <source>
        <dbReference type="Proteomes" id="UP000574931"/>
    </source>
</evidence>
<name>A0A849KSE1_9HYPH</name>
<dbReference type="RefSeq" id="WP_171319121.1">
    <property type="nucleotide sequence ID" value="NZ_JABFCY010000016.1"/>
</dbReference>
<dbReference type="Pfam" id="PF01565">
    <property type="entry name" value="FAD_binding_4"/>
    <property type="match status" value="1"/>
</dbReference>
<feature type="domain" description="FAD-binding PCMH-type" evidence="4">
    <location>
        <begin position="13"/>
        <end position="182"/>
    </location>
</feature>
<keyword evidence="1" id="KW-0285">Flavoprotein</keyword>
<dbReference type="PROSITE" id="PS51387">
    <property type="entry name" value="FAD_PCMH"/>
    <property type="match status" value="1"/>
</dbReference>
<evidence type="ECO:0000259" key="4">
    <source>
        <dbReference type="PROSITE" id="PS51387"/>
    </source>
</evidence>